<keyword evidence="1" id="KW-0677">Repeat</keyword>
<name>A0ABN6Z3K9_9BACE</name>
<dbReference type="PANTHER" id="PTHR24180:SF45">
    <property type="entry name" value="POLY [ADP-RIBOSE] POLYMERASE TANKYRASE"/>
    <property type="match status" value="1"/>
</dbReference>
<organism evidence="4 5">
    <name type="scientific">Bacteroides sedimenti</name>
    <dbReference type="NCBI Taxonomy" id="2136147"/>
    <lineage>
        <taxon>Bacteria</taxon>
        <taxon>Pseudomonadati</taxon>
        <taxon>Bacteroidota</taxon>
        <taxon>Bacteroidia</taxon>
        <taxon>Bacteroidales</taxon>
        <taxon>Bacteroidaceae</taxon>
        <taxon>Bacteroides</taxon>
    </lineage>
</organism>
<dbReference type="InterPro" id="IPR051637">
    <property type="entry name" value="Ank_repeat_dom-contain_49"/>
</dbReference>
<feature type="repeat" description="ANK" evidence="3">
    <location>
        <begin position="105"/>
        <end position="137"/>
    </location>
</feature>
<reference evidence="4 5" key="1">
    <citation type="submission" date="2023-04" db="EMBL/GenBank/DDBJ databases">
        <title>Draft genome sequence of acteroides sedimenti strain YN3PY1.</title>
        <authorList>
            <person name="Yoshida N."/>
        </authorList>
    </citation>
    <scope>NUCLEOTIDE SEQUENCE [LARGE SCALE GENOMIC DNA]</scope>
    <source>
        <strain evidence="4 5">YN3PY1</strain>
    </source>
</reference>
<dbReference type="EMBL" id="AP028055">
    <property type="protein sequence ID" value="BEG99156.1"/>
    <property type="molecule type" value="Genomic_DNA"/>
</dbReference>
<dbReference type="InterPro" id="IPR036770">
    <property type="entry name" value="Ankyrin_rpt-contain_sf"/>
</dbReference>
<keyword evidence="5" id="KW-1185">Reference proteome</keyword>
<gene>
    <name evidence="4" type="ORF">BSYN_14210</name>
</gene>
<evidence type="ECO:0000313" key="5">
    <source>
        <dbReference type="Proteomes" id="UP001496674"/>
    </source>
</evidence>
<dbReference type="SUPFAM" id="SSF48403">
    <property type="entry name" value="Ankyrin repeat"/>
    <property type="match status" value="1"/>
</dbReference>
<keyword evidence="2 3" id="KW-0040">ANK repeat</keyword>
<dbReference type="Proteomes" id="UP001496674">
    <property type="component" value="Chromosome"/>
</dbReference>
<dbReference type="Pfam" id="PF12796">
    <property type="entry name" value="Ank_2"/>
    <property type="match status" value="1"/>
</dbReference>
<feature type="repeat" description="ANK" evidence="3">
    <location>
        <begin position="138"/>
        <end position="170"/>
    </location>
</feature>
<evidence type="ECO:0000256" key="3">
    <source>
        <dbReference type="PROSITE-ProRule" id="PRU00023"/>
    </source>
</evidence>
<dbReference type="PANTHER" id="PTHR24180">
    <property type="entry name" value="CYCLIN-DEPENDENT KINASE INHIBITOR 2C-RELATED"/>
    <property type="match status" value="1"/>
</dbReference>
<dbReference type="InterPro" id="IPR002110">
    <property type="entry name" value="Ankyrin_rpt"/>
</dbReference>
<accession>A0ABN6Z3K9</accession>
<evidence type="ECO:0000313" key="4">
    <source>
        <dbReference type="EMBL" id="BEG99156.1"/>
    </source>
</evidence>
<evidence type="ECO:0000256" key="1">
    <source>
        <dbReference type="ARBA" id="ARBA00022737"/>
    </source>
</evidence>
<dbReference type="Gene3D" id="1.25.40.20">
    <property type="entry name" value="Ankyrin repeat-containing domain"/>
    <property type="match status" value="1"/>
</dbReference>
<proteinExistence type="predicted"/>
<evidence type="ECO:0008006" key="6">
    <source>
        <dbReference type="Google" id="ProtNLM"/>
    </source>
</evidence>
<dbReference type="RefSeq" id="WP_353334354.1">
    <property type="nucleotide sequence ID" value="NZ_AP028055.1"/>
</dbReference>
<evidence type="ECO:0000256" key="2">
    <source>
        <dbReference type="ARBA" id="ARBA00023043"/>
    </source>
</evidence>
<dbReference type="PROSITE" id="PS50088">
    <property type="entry name" value="ANK_REPEAT"/>
    <property type="match status" value="2"/>
</dbReference>
<dbReference type="PROSITE" id="PS50297">
    <property type="entry name" value="ANK_REP_REGION"/>
    <property type="match status" value="2"/>
</dbReference>
<sequence>MSDFKENLKEAICCNDLNFLIANKKMYDINERFEDEDNDTLLLYSISYDKSNVYEFFLDNGANFNLVNDLGETIVHAIVYSGNLKRMKDILSKYNEIDINKQSKDGTTPLLLSILLDKFDIAKFLIIKGADVNVVDEDGFTPLHVAAESDDLELVQLLVQKGADLTKKTNKGNRPLALSVNSTNNNEIIKYLFHNIYS</sequence>
<protein>
    <recommendedName>
        <fullName evidence="6">Ankyrin repeat domain-containing protein</fullName>
    </recommendedName>
</protein>
<dbReference type="SMART" id="SM00248">
    <property type="entry name" value="ANK"/>
    <property type="match status" value="4"/>
</dbReference>